<proteinExistence type="predicted"/>
<evidence type="ECO:0000313" key="2">
    <source>
        <dbReference type="Proteomes" id="UP000581135"/>
    </source>
</evidence>
<dbReference type="InterPro" id="IPR029063">
    <property type="entry name" value="SAM-dependent_MTases_sf"/>
</dbReference>
<keyword evidence="1" id="KW-0808">Transferase</keyword>
<comment type="caution">
    <text evidence="1">The sequence shown here is derived from an EMBL/GenBank/DDBJ whole genome shotgun (WGS) entry which is preliminary data.</text>
</comment>
<dbReference type="AlphaFoldDB" id="A0A839SWZ3"/>
<dbReference type="Proteomes" id="UP000581135">
    <property type="component" value="Unassembled WGS sequence"/>
</dbReference>
<accession>A0A839SWZ3</accession>
<dbReference type="Gene3D" id="3.40.50.150">
    <property type="entry name" value="Vaccinia Virus protein VP39"/>
    <property type="match status" value="1"/>
</dbReference>
<protein>
    <submittedName>
        <fullName evidence="1">Putative O-methyltransferase YrrM</fullName>
    </submittedName>
</protein>
<keyword evidence="2" id="KW-1185">Reference proteome</keyword>
<dbReference type="RefSeq" id="WP_183416318.1">
    <property type="nucleotide sequence ID" value="NZ_JACHXA010000004.1"/>
</dbReference>
<organism evidence="1 2">
    <name type="scientific">Limibacillus halophilus</name>
    <dbReference type="NCBI Taxonomy" id="1579333"/>
    <lineage>
        <taxon>Bacteria</taxon>
        <taxon>Pseudomonadati</taxon>
        <taxon>Pseudomonadota</taxon>
        <taxon>Alphaproteobacteria</taxon>
        <taxon>Rhodospirillales</taxon>
        <taxon>Rhodovibrionaceae</taxon>
        <taxon>Limibacillus</taxon>
    </lineage>
</organism>
<evidence type="ECO:0000313" key="1">
    <source>
        <dbReference type="EMBL" id="MBB3065495.1"/>
    </source>
</evidence>
<name>A0A839SWZ3_9PROT</name>
<dbReference type="GO" id="GO:0008168">
    <property type="term" value="F:methyltransferase activity"/>
    <property type="evidence" value="ECO:0007669"/>
    <property type="project" value="UniProtKB-KW"/>
</dbReference>
<sequence length="247" mass="27576">MKAVLRSTFICCMRILRKLAAAIGLLGFLERRRANRWCLWLRSLFAIYDFEDLCRVDLPWWTLESANIIERFLKDRAAARVFEYGSGASTVWLANRAAEVISVEHDADWAAEVQDALIAMGAHARVHCVPAQPASPNADPRYRSARDGYEGLDFGAYVNSINDHEGQFDLIIIDGRCRAACLTPAIEKVKPDGLLLFDNSARQRYRRAIEGCGLARLDTRGLTACLPYPDQTTLLSPSSEVIAGLRS</sequence>
<dbReference type="EMBL" id="JACHXA010000004">
    <property type="protein sequence ID" value="MBB3065495.1"/>
    <property type="molecule type" value="Genomic_DNA"/>
</dbReference>
<keyword evidence="1" id="KW-0489">Methyltransferase</keyword>
<dbReference type="SUPFAM" id="SSF53335">
    <property type="entry name" value="S-adenosyl-L-methionine-dependent methyltransferases"/>
    <property type="match status" value="1"/>
</dbReference>
<dbReference type="GO" id="GO:0032259">
    <property type="term" value="P:methylation"/>
    <property type="evidence" value="ECO:0007669"/>
    <property type="project" value="UniProtKB-KW"/>
</dbReference>
<gene>
    <name evidence="1" type="ORF">FHR98_001782</name>
</gene>
<reference evidence="1 2" key="1">
    <citation type="submission" date="2020-08" db="EMBL/GenBank/DDBJ databases">
        <title>Genomic Encyclopedia of Type Strains, Phase III (KMG-III): the genomes of soil and plant-associated and newly described type strains.</title>
        <authorList>
            <person name="Whitman W."/>
        </authorList>
    </citation>
    <scope>NUCLEOTIDE SEQUENCE [LARGE SCALE GENOMIC DNA]</scope>
    <source>
        <strain evidence="1 2">CECT 8803</strain>
    </source>
</reference>